<proteinExistence type="predicted"/>
<feature type="transmembrane region" description="Helical" evidence="6">
    <location>
        <begin position="235"/>
        <end position="255"/>
    </location>
</feature>
<feature type="transmembrane region" description="Helical" evidence="6">
    <location>
        <begin position="332"/>
        <end position="351"/>
    </location>
</feature>
<evidence type="ECO:0000256" key="2">
    <source>
        <dbReference type="ARBA" id="ARBA00022475"/>
    </source>
</evidence>
<feature type="domain" description="DUF4131" evidence="8">
    <location>
        <begin position="21"/>
        <end position="160"/>
    </location>
</feature>
<dbReference type="Pfam" id="PF03772">
    <property type="entry name" value="Competence"/>
    <property type="match status" value="1"/>
</dbReference>
<dbReference type="InterPro" id="IPR025405">
    <property type="entry name" value="DUF4131"/>
</dbReference>
<feature type="transmembrane region" description="Helical" evidence="6">
    <location>
        <begin position="44"/>
        <end position="64"/>
    </location>
</feature>
<feature type="transmembrane region" description="Helical" evidence="6">
    <location>
        <begin position="6"/>
        <end position="32"/>
    </location>
</feature>
<keyword evidence="2" id="KW-1003">Cell membrane</keyword>
<evidence type="ECO:0000313" key="9">
    <source>
        <dbReference type="EMBL" id="KKT51941.1"/>
    </source>
</evidence>
<feature type="transmembrane region" description="Helical" evidence="6">
    <location>
        <begin position="430"/>
        <end position="449"/>
    </location>
</feature>
<dbReference type="PANTHER" id="PTHR30619">
    <property type="entry name" value="DNA INTERNALIZATION/COMPETENCE PROTEIN COMEC/REC2"/>
    <property type="match status" value="1"/>
</dbReference>
<accession>A0A0G1HXS0</accession>
<dbReference type="GO" id="GO:0005886">
    <property type="term" value="C:plasma membrane"/>
    <property type="evidence" value="ECO:0007669"/>
    <property type="project" value="UniProtKB-SubCell"/>
</dbReference>
<dbReference type="Pfam" id="PF13567">
    <property type="entry name" value="DUF4131"/>
    <property type="match status" value="1"/>
</dbReference>
<feature type="transmembrane region" description="Helical" evidence="6">
    <location>
        <begin position="262"/>
        <end position="281"/>
    </location>
</feature>
<organism evidence="9 10">
    <name type="scientific">candidate division Kazan bacterium GW2011_GWA1_44_22</name>
    <dbReference type="NCBI Taxonomy" id="1620410"/>
    <lineage>
        <taxon>Bacteria</taxon>
        <taxon>Bacteria division Kazan-3B-28</taxon>
    </lineage>
</organism>
<reference evidence="9 10" key="1">
    <citation type="journal article" date="2015" name="Nature">
        <title>rRNA introns, odd ribosomes, and small enigmatic genomes across a large radiation of phyla.</title>
        <authorList>
            <person name="Brown C.T."/>
            <person name="Hug L.A."/>
            <person name="Thomas B.C."/>
            <person name="Sharon I."/>
            <person name="Castelle C.J."/>
            <person name="Singh A."/>
            <person name="Wilkins M.J."/>
            <person name="Williams K.H."/>
            <person name="Banfield J.F."/>
        </authorList>
    </citation>
    <scope>NUCLEOTIDE SEQUENCE [LARGE SCALE GENOMIC DNA]</scope>
</reference>
<comment type="caution">
    <text evidence="9">The sequence shown here is derived from an EMBL/GenBank/DDBJ whole genome shotgun (WGS) entry which is preliminary data.</text>
</comment>
<dbReference type="PANTHER" id="PTHR30619:SF1">
    <property type="entry name" value="RECOMBINATION PROTEIN 2"/>
    <property type="match status" value="1"/>
</dbReference>
<dbReference type="InterPro" id="IPR052159">
    <property type="entry name" value="Competence_DNA_uptake"/>
</dbReference>
<feature type="transmembrane region" description="Helical" evidence="6">
    <location>
        <begin position="461"/>
        <end position="479"/>
    </location>
</feature>
<name>A0A0G1HXS0_UNCK3</name>
<evidence type="ECO:0000256" key="5">
    <source>
        <dbReference type="ARBA" id="ARBA00023136"/>
    </source>
</evidence>
<gene>
    <name evidence="9" type="ORF">VE96_C0023G0008</name>
</gene>
<keyword evidence="3 6" id="KW-0812">Transmembrane</keyword>
<dbReference type="AlphaFoldDB" id="A0A0G1HXS0"/>
<sequence>MQLTLIGFLVGVGISSFFAIHAWVLWAIAFVVSVLMASRRPREVLIGMMLIGIVLGIIRTNYVMSQSSDLWDLAGTKKSVTMTGFVDGDFELTKSGGRWRFQVIRPVDGRILVLGSSEVRPRYGQIYELTGTPQQPKNSGDFDYIGYLAKDGIHAQMFYPKFDVPIDKIEMPFFMRTLRWIKINLAFVRDALAGSLARFVPETEASFLNGIIYGIRGTISQSLTDAFARTGTSHILAISGYNITIIAAVLGAILARFGRMRAYWLTLIGIVAFTLMVGASASVVRAAIMGMLAITAIQLGRASHAGTAILLSASLMTLYNPRLIRWDVGFQLSFLAVVGIVYLAPIISQFFEKLFSRLHAKKFKAILVSILATTTSANIMVLPLILFTFGVFAVYTLPVNLLVLPLVPLAMLLGFITSIAGLILPFAGLLVGQIAWLISALMLLVIRTASALPHATLQAKMDIPTMLACYVALAVWLWFGYRNNYVGANTHTT</sequence>
<keyword evidence="4 6" id="KW-1133">Transmembrane helix</keyword>
<dbReference type="NCBIfam" id="TIGR00360">
    <property type="entry name" value="ComEC_N-term"/>
    <property type="match status" value="1"/>
</dbReference>
<keyword evidence="5 6" id="KW-0472">Membrane</keyword>
<protein>
    <submittedName>
        <fullName evidence="9">Competence protein ComEC</fullName>
    </submittedName>
</protein>
<dbReference type="InterPro" id="IPR004477">
    <property type="entry name" value="ComEC_N"/>
</dbReference>
<dbReference type="EMBL" id="LCIJ01000023">
    <property type="protein sequence ID" value="KKT51941.1"/>
    <property type="molecule type" value="Genomic_DNA"/>
</dbReference>
<feature type="transmembrane region" description="Helical" evidence="6">
    <location>
        <begin position="363"/>
        <end position="395"/>
    </location>
</feature>
<evidence type="ECO:0000256" key="1">
    <source>
        <dbReference type="ARBA" id="ARBA00004651"/>
    </source>
</evidence>
<evidence type="ECO:0000256" key="4">
    <source>
        <dbReference type="ARBA" id="ARBA00022989"/>
    </source>
</evidence>
<feature type="domain" description="ComEC/Rec2-related protein" evidence="7">
    <location>
        <begin position="212"/>
        <end position="478"/>
    </location>
</feature>
<comment type="subcellular location">
    <subcellularLocation>
        <location evidence="1">Cell membrane</location>
        <topology evidence="1">Multi-pass membrane protein</topology>
    </subcellularLocation>
</comment>
<dbReference type="Proteomes" id="UP000034752">
    <property type="component" value="Unassembled WGS sequence"/>
</dbReference>
<evidence type="ECO:0000313" key="10">
    <source>
        <dbReference type="Proteomes" id="UP000034752"/>
    </source>
</evidence>
<evidence type="ECO:0000256" key="6">
    <source>
        <dbReference type="SAM" id="Phobius"/>
    </source>
</evidence>
<feature type="transmembrane region" description="Helical" evidence="6">
    <location>
        <begin position="287"/>
        <end position="311"/>
    </location>
</feature>
<feature type="transmembrane region" description="Helical" evidence="6">
    <location>
        <begin position="402"/>
        <end position="424"/>
    </location>
</feature>
<evidence type="ECO:0000259" key="8">
    <source>
        <dbReference type="Pfam" id="PF13567"/>
    </source>
</evidence>
<evidence type="ECO:0000259" key="7">
    <source>
        <dbReference type="Pfam" id="PF03772"/>
    </source>
</evidence>
<evidence type="ECO:0000256" key="3">
    <source>
        <dbReference type="ARBA" id="ARBA00022692"/>
    </source>
</evidence>